<dbReference type="AlphaFoldDB" id="A0A022PFY0"/>
<evidence type="ECO:0000313" key="3">
    <source>
        <dbReference type="Proteomes" id="UP000023464"/>
    </source>
</evidence>
<keyword evidence="3" id="KW-1185">Reference proteome</keyword>
<dbReference type="GO" id="GO:0051536">
    <property type="term" value="F:iron-sulfur cluster binding"/>
    <property type="evidence" value="ECO:0007669"/>
    <property type="project" value="InterPro"/>
</dbReference>
<gene>
    <name evidence="2" type="ORF">BA1DRAFT_03090</name>
</gene>
<reference evidence="2 3" key="1">
    <citation type="submission" date="2014-03" db="EMBL/GenBank/DDBJ databases">
        <title>Draft Genome of Photorhabdus luminescens BA1, an Egyptian Isolate.</title>
        <authorList>
            <person name="Ghazal S."/>
            <person name="Hurst S.G.IV."/>
            <person name="Morris K."/>
            <person name="Thomas K."/>
            <person name="Tisa L.S."/>
        </authorList>
    </citation>
    <scope>NUCLEOTIDE SEQUENCE [LARGE SCALE GENOMIC DNA]</scope>
    <source>
        <strain evidence="2 3">BA1</strain>
    </source>
</reference>
<proteinExistence type="predicted"/>
<protein>
    <submittedName>
        <fullName evidence="2">Putative anaerobic dehydrogenase</fullName>
    </submittedName>
</protein>
<dbReference type="SUPFAM" id="SSF54292">
    <property type="entry name" value="2Fe-2S ferredoxin-like"/>
    <property type="match status" value="1"/>
</dbReference>
<dbReference type="InterPro" id="IPR042204">
    <property type="entry name" value="2Fe-2S-bd_N"/>
</dbReference>
<keyword evidence="1" id="KW-0560">Oxidoreductase</keyword>
<accession>A0A022PFY0</accession>
<dbReference type="RefSeq" id="WP_036780634.1">
    <property type="nucleotide sequence ID" value="NZ_CAWLTM010000067.1"/>
</dbReference>
<dbReference type="PATRIC" id="fig|1393736.3.peg.3165"/>
<name>A0A022PFY0_9GAMM</name>
<comment type="caution">
    <text evidence="2">The sequence shown here is derived from an EMBL/GenBank/DDBJ whole genome shotgun (WGS) entry which is preliminary data.</text>
</comment>
<dbReference type="GO" id="GO:0016491">
    <property type="term" value="F:oxidoreductase activity"/>
    <property type="evidence" value="ECO:0007669"/>
    <property type="project" value="UniProtKB-KW"/>
</dbReference>
<evidence type="ECO:0000256" key="1">
    <source>
        <dbReference type="ARBA" id="ARBA00023002"/>
    </source>
</evidence>
<sequence>MKLKKPPFTALFIDGELITVPAGITVAAALAYTGDEHCRTSVSHQLRVPFCGMGICQECRLMINGRRHVACQTVCEMGMKVERI</sequence>
<evidence type="ECO:0000313" key="2">
    <source>
        <dbReference type="EMBL" id="EYU14424.1"/>
    </source>
</evidence>
<dbReference type="Pfam" id="PF13510">
    <property type="entry name" value="Fer2_4"/>
    <property type="match status" value="1"/>
</dbReference>
<dbReference type="InterPro" id="IPR036010">
    <property type="entry name" value="2Fe-2S_ferredoxin-like_sf"/>
</dbReference>
<dbReference type="Gene3D" id="3.10.20.440">
    <property type="entry name" value="2Fe-2S iron-sulphur cluster binding domain, sarcosine oxidase, alpha subunit, N-terminal domain"/>
    <property type="match status" value="1"/>
</dbReference>
<organism evidence="2 3">
    <name type="scientific">Photorhabdus aegyptia</name>
    <dbReference type="NCBI Taxonomy" id="2805098"/>
    <lineage>
        <taxon>Bacteria</taxon>
        <taxon>Pseudomonadati</taxon>
        <taxon>Pseudomonadota</taxon>
        <taxon>Gammaproteobacteria</taxon>
        <taxon>Enterobacterales</taxon>
        <taxon>Morganellaceae</taxon>
        <taxon>Photorhabdus</taxon>
    </lineage>
</organism>
<dbReference type="Proteomes" id="UP000023464">
    <property type="component" value="Unassembled WGS sequence"/>
</dbReference>
<dbReference type="EMBL" id="JFGV01000048">
    <property type="protein sequence ID" value="EYU14424.1"/>
    <property type="molecule type" value="Genomic_DNA"/>
</dbReference>